<dbReference type="Proteomes" id="UP000575985">
    <property type="component" value="Unassembled WGS sequence"/>
</dbReference>
<dbReference type="EMBL" id="JACCFO010000001">
    <property type="protein sequence ID" value="NYI97402.1"/>
    <property type="molecule type" value="Genomic_DNA"/>
</dbReference>
<name>A0A853BSU7_9ACTN</name>
<gene>
    <name evidence="1" type="ORF">HNR12_003679</name>
</gene>
<proteinExistence type="predicted"/>
<dbReference type="RefSeq" id="WP_179768758.1">
    <property type="nucleotide sequence ID" value="NZ_JACCFO010000001.1"/>
</dbReference>
<reference evidence="1 2" key="1">
    <citation type="submission" date="2020-07" db="EMBL/GenBank/DDBJ databases">
        <title>Sequencing the genomes of 1000 actinobacteria strains.</title>
        <authorList>
            <person name="Klenk H.-P."/>
        </authorList>
    </citation>
    <scope>NUCLEOTIDE SEQUENCE [LARGE SCALE GENOMIC DNA]</scope>
    <source>
        <strain evidence="1 2">DSM 45927</strain>
    </source>
</reference>
<evidence type="ECO:0000313" key="1">
    <source>
        <dbReference type="EMBL" id="NYI97402.1"/>
    </source>
</evidence>
<comment type="caution">
    <text evidence="1">The sequence shown here is derived from an EMBL/GenBank/DDBJ whole genome shotgun (WGS) entry which is preliminary data.</text>
</comment>
<organism evidence="1 2">
    <name type="scientific">Streptomonospora nanhaiensis</name>
    <dbReference type="NCBI Taxonomy" id="1323731"/>
    <lineage>
        <taxon>Bacteria</taxon>
        <taxon>Bacillati</taxon>
        <taxon>Actinomycetota</taxon>
        <taxon>Actinomycetes</taxon>
        <taxon>Streptosporangiales</taxon>
        <taxon>Nocardiopsidaceae</taxon>
        <taxon>Streptomonospora</taxon>
    </lineage>
</organism>
<sequence length="301" mass="32127">MDTRGRLGVYGLALVVAFAGALGAGRIADPLVPDTAQADRPDDTAPPEMEPAGLRVAQAGYRLDVLSAPQEADDRDELAFRIVGPDTRPVTEFTTAHERRMHLIVVGRDMTGYQHLHPAMDDDGVWRTDLELADPGPYRVFADFVPTAHSEGLVLGADLGVPGDYAPEPLPEPAATAEVDGYEVALSGEIEPGRPRDLVFTVSRDGRPVTDLEPYLGAYGHLVALRTGDLAFLHVHPKLDSGGGSPAGPDITFSAETPSPGEYRLFLDFKHGGEVRTAEFTVAADGRWEVAPPGEGAEHGH</sequence>
<evidence type="ECO:0008006" key="3">
    <source>
        <dbReference type="Google" id="ProtNLM"/>
    </source>
</evidence>
<dbReference type="AlphaFoldDB" id="A0A853BSU7"/>
<evidence type="ECO:0000313" key="2">
    <source>
        <dbReference type="Proteomes" id="UP000575985"/>
    </source>
</evidence>
<accession>A0A853BSU7</accession>
<keyword evidence="2" id="KW-1185">Reference proteome</keyword>
<protein>
    <recommendedName>
        <fullName evidence="3">Secreted protein</fullName>
    </recommendedName>
</protein>